<gene>
    <name evidence="2" type="ORF">DWQ67_04120</name>
</gene>
<evidence type="ECO:0008006" key="4">
    <source>
        <dbReference type="Google" id="ProtNLM"/>
    </source>
</evidence>
<dbReference type="RefSeq" id="WP_121484335.1">
    <property type="nucleotide sequence ID" value="NZ_QQXL01000002.1"/>
</dbReference>
<dbReference type="Proteomes" id="UP000273119">
    <property type="component" value="Unassembled WGS sequence"/>
</dbReference>
<name>A0A496PKF2_9MICC</name>
<evidence type="ECO:0000256" key="1">
    <source>
        <dbReference type="SAM" id="Phobius"/>
    </source>
</evidence>
<keyword evidence="1" id="KW-0472">Membrane</keyword>
<proteinExistence type="predicted"/>
<comment type="caution">
    <text evidence="2">The sequence shown here is derived from an EMBL/GenBank/DDBJ whole genome shotgun (WGS) entry which is preliminary data.</text>
</comment>
<evidence type="ECO:0000313" key="2">
    <source>
        <dbReference type="EMBL" id="RKW70999.1"/>
    </source>
</evidence>
<evidence type="ECO:0000313" key="3">
    <source>
        <dbReference type="Proteomes" id="UP000273119"/>
    </source>
</evidence>
<keyword evidence="1" id="KW-1133">Transmembrane helix</keyword>
<keyword evidence="3" id="KW-1185">Reference proteome</keyword>
<reference evidence="2 3" key="1">
    <citation type="submission" date="2018-07" db="EMBL/GenBank/DDBJ databases">
        <title>Arthrobacter sp. nov., isolated from raw cow's milk with high bacterial count.</title>
        <authorList>
            <person name="Hahne J."/>
            <person name="Isele D."/>
            <person name="Lipski A."/>
        </authorList>
    </citation>
    <scope>NUCLEOTIDE SEQUENCE [LARGE SCALE GENOMIC DNA]</scope>
    <source>
        <strain evidence="2 3">JZ R-183</strain>
    </source>
</reference>
<feature type="transmembrane region" description="Helical" evidence="1">
    <location>
        <begin position="20"/>
        <end position="41"/>
    </location>
</feature>
<organism evidence="2 3">
    <name type="scientific">Galactobacter caseinivorans</name>
    <dbReference type="NCBI Taxonomy" id="2676123"/>
    <lineage>
        <taxon>Bacteria</taxon>
        <taxon>Bacillati</taxon>
        <taxon>Actinomycetota</taxon>
        <taxon>Actinomycetes</taxon>
        <taxon>Micrococcales</taxon>
        <taxon>Micrococcaceae</taxon>
        <taxon>Galactobacter</taxon>
    </lineage>
</organism>
<dbReference type="AlphaFoldDB" id="A0A496PKF2"/>
<accession>A0A496PKF2</accession>
<keyword evidence="1" id="KW-0812">Transmembrane</keyword>
<protein>
    <recommendedName>
        <fullName evidence="4">Pilus assembly protein</fullName>
    </recommendedName>
</protein>
<dbReference type="EMBL" id="QQXL01000002">
    <property type="protein sequence ID" value="RKW70999.1"/>
    <property type="molecule type" value="Genomic_DNA"/>
</dbReference>
<sequence length="142" mass="14794">MIRATRCRGRGEEGSVLVEFVGLAVLLMVPLVYLLITLASLQSASLASVTLSEDVARIHASAPDRATGERRAQRAVQETAEGYALPTDSIRVDLGCSPGCSEPGARVTATVHVSVGLPLMPAGSTTVAQVRSSSTSLTPRYG</sequence>